<keyword evidence="2" id="KW-0378">Hydrolase</keyword>
<dbReference type="RefSeq" id="WP_068741930.1">
    <property type="nucleotide sequence ID" value="NZ_CBDRGN010000001.1"/>
</dbReference>
<dbReference type="InterPro" id="IPR012296">
    <property type="entry name" value="Nuclease_put_TT1808"/>
</dbReference>
<organism evidence="2 3">
    <name type="scientific">Tsukamurella tyrosinosolvens</name>
    <dbReference type="NCBI Taxonomy" id="57704"/>
    <lineage>
        <taxon>Bacteria</taxon>
        <taxon>Bacillati</taxon>
        <taxon>Actinomycetota</taxon>
        <taxon>Actinomycetes</taxon>
        <taxon>Mycobacteriales</taxon>
        <taxon>Tsukamurellaceae</taxon>
        <taxon>Tsukamurella</taxon>
    </lineage>
</organism>
<dbReference type="SUPFAM" id="SSF52980">
    <property type="entry name" value="Restriction endonuclease-like"/>
    <property type="match status" value="1"/>
</dbReference>
<dbReference type="GO" id="GO:0004519">
    <property type="term" value="F:endonuclease activity"/>
    <property type="evidence" value="ECO:0007669"/>
    <property type="project" value="UniProtKB-KW"/>
</dbReference>
<dbReference type="Proteomes" id="UP000182241">
    <property type="component" value="Unassembled WGS sequence"/>
</dbReference>
<dbReference type="InterPro" id="IPR011335">
    <property type="entry name" value="Restrct_endonuc-II-like"/>
</dbReference>
<dbReference type="Gene3D" id="3.90.1570.10">
    <property type="entry name" value="tt1808, chain A"/>
    <property type="match status" value="1"/>
</dbReference>
<evidence type="ECO:0000313" key="2">
    <source>
        <dbReference type="EMBL" id="SEC56101.1"/>
    </source>
</evidence>
<keyword evidence="2" id="KW-0255">Endonuclease</keyword>
<gene>
    <name evidence="2" type="ORF">SAMN04489793_2601</name>
</gene>
<proteinExistence type="predicted"/>
<accession>A0A1H4TJ04</accession>
<dbReference type="AlphaFoldDB" id="A0A1H4TJ04"/>
<dbReference type="PANTHER" id="PTHR35400:SF3">
    <property type="entry name" value="SLL1072 PROTEIN"/>
    <property type="match status" value="1"/>
</dbReference>
<keyword evidence="3" id="KW-1185">Reference proteome</keyword>
<evidence type="ECO:0000313" key="3">
    <source>
        <dbReference type="Proteomes" id="UP000182241"/>
    </source>
</evidence>
<evidence type="ECO:0000259" key="1">
    <source>
        <dbReference type="Pfam" id="PF05685"/>
    </source>
</evidence>
<dbReference type="OrthoDB" id="9799703at2"/>
<sequence length="177" mass="19154">MTAASDPALLTLEDWFALGEDESLRRAELCRGVLEVSPSPRRAHARAIRRLANAIEVHLPAGFDVYDEVDVVLQRTPATVRQPDVIVLASSVPDPLTAADVLLAVEILSPGSRRTDRVIKRAEYAATGILHYWIVDLDGPSAEVLTLVDGAYEGPTVADRIAVDGRLPLVVDLSALR</sequence>
<reference evidence="3" key="1">
    <citation type="submission" date="2016-10" db="EMBL/GenBank/DDBJ databases">
        <authorList>
            <person name="Varghese N."/>
            <person name="Submissions S."/>
        </authorList>
    </citation>
    <scope>NUCLEOTIDE SEQUENCE [LARGE SCALE GENOMIC DNA]</scope>
    <source>
        <strain evidence="3">DSM 44234</strain>
    </source>
</reference>
<dbReference type="InterPro" id="IPR008538">
    <property type="entry name" value="Uma2"/>
</dbReference>
<feature type="domain" description="Putative restriction endonuclease" evidence="1">
    <location>
        <begin position="16"/>
        <end position="157"/>
    </location>
</feature>
<dbReference type="CDD" id="cd06260">
    <property type="entry name" value="DUF820-like"/>
    <property type="match status" value="1"/>
</dbReference>
<dbReference type="EMBL" id="FNSA01000003">
    <property type="protein sequence ID" value="SEC56101.1"/>
    <property type="molecule type" value="Genomic_DNA"/>
</dbReference>
<keyword evidence="2" id="KW-0540">Nuclease</keyword>
<dbReference type="PANTHER" id="PTHR35400">
    <property type="entry name" value="SLR1083 PROTEIN"/>
    <property type="match status" value="1"/>
</dbReference>
<dbReference type="Pfam" id="PF05685">
    <property type="entry name" value="Uma2"/>
    <property type="match status" value="1"/>
</dbReference>
<name>A0A1H4TJ04_TSUTY</name>
<protein>
    <submittedName>
        <fullName evidence="2">Endonuclease, Uma2 family (Restriction endonuclease fold)</fullName>
    </submittedName>
</protein>